<evidence type="ECO:0000256" key="8">
    <source>
        <dbReference type="ARBA" id="ARBA00022960"/>
    </source>
</evidence>
<dbReference type="SUPFAM" id="SSF53955">
    <property type="entry name" value="Lysozyme-like"/>
    <property type="match status" value="1"/>
</dbReference>
<evidence type="ECO:0000256" key="3">
    <source>
        <dbReference type="ARBA" id="ARBA00022670"/>
    </source>
</evidence>
<keyword evidence="10 17" id="KW-1133">Transmembrane helix</keyword>
<evidence type="ECO:0000256" key="12">
    <source>
        <dbReference type="ARBA" id="ARBA00023268"/>
    </source>
</evidence>
<reference evidence="20 21" key="1">
    <citation type="submission" date="2016-10" db="EMBL/GenBank/DDBJ databases">
        <authorList>
            <person name="de Groot N.N."/>
        </authorList>
    </citation>
    <scope>NUCLEOTIDE SEQUENCE [LARGE SCALE GENOMIC DNA]</scope>
    <source>
        <strain evidence="20 21">DSM 46701</strain>
    </source>
</reference>
<feature type="domain" description="Glycosyl transferase family 51" evidence="19">
    <location>
        <begin position="87"/>
        <end position="274"/>
    </location>
</feature>
<evidence type="ECO:0000259" key="19">
    <source>
        <dbReference type="Pfam" id="PF00912"/>
    </source>
</evidence>
<dbReference type="PANTHER" id="PTHR32282">
    <property type="entry name" value="BINDING PROTEIN TRANSPEPTIDASE, PUTATIVE-RELATED"/>
    <property type="match status" value="1"/>
</dbReference>
<evidence type="ECO:0000259" key="18">
    <source>
        <dbReference type="Pfam" id="PF00905"/>
    </source>
</evidence>
<evidence type="ECO:0000313" key="21">
    <source>
        <dbReference type="Proteomes" id="UP000199695"/>
    </source>
</evidence>
<dbReference type="GO" id="GO:0008955">
    <property type="term" value="F:peptidoglycan glycosyltransferase activity"/>
    <property type="evidence" value="ECO:0007669"/>
    <property type="project" value="UniProtKB-EC"/>
</dbReference>
<evidence type="ECO:0000256" key="2">
    <source>
        <dbReference type="ARBA" id="ARBA00022645"/>
    </source>
</evidence>
<dbReference type="Pfam" id="PF00905">
    <property type="entry name" value="Transpeptidase"/>
    <property type="match status" value="1"/>
</dbReference>
<dbReference type="GO" id="GO:0008658">
    <property type="term" value="F:penicillin binding"/>
    <property type="evidence" value="ECO:0007669"/>
    <property type="project" value="InterPro"/>
</dbReference>
<evidence type="ECO:0000256" key="14">
    <source>
        <dbReference type="ARBA" id="ARBA00034000"/>
    </source>
</evidence>
<accession>A0A1H8AHF2</accession>
<evidence type="ECO:0000256" key="1">
    <source>
        <dbReference type="ARBA" id="ARBA00022475"/>
    </source>
</evidence>
<feature type="compositionally biased region" description="Low complexity" evidence="16">
    <location>
        <begin position="697"/>
        <end position="732"/>
    </location>
</feature>
<dbReference type="InterPro" id="IPR012338">
    <property type="entry name" value="Beta-lactam/transpept-like"/>
</dbReference>
<evidence type="ECO:0000256" key="6">
    <source>
        <dbReference type="ARBA" id="ARBA00022692"/>
    </source>
</evidence>
<keyword evidence="3" id="KW-0645">Protease</keyword>
<dbReference type="GO" id="GO:0071555">
    <property type="term" value="P:cell wall organization"/>
    <property type="evidence" value="ECO:0007669"/>
    <property type="project" value="UniProtKB-KW"/>
</dbReference>
<comment type="catalytic activity">
    <reaction evidence="15">
        <text>[GlcNAc-(1-&gt;4)-Mur2Ac(oyl-L-Ala-gamma-D-Glu-L-Lys-D-Ala-D-Ala)](n)-di-trans,octa-cis-undecaprenyl diphosphate + beta-D-GlcNAc-(1-&gt;4)-Mur2Ac(oyl-L-Ala-gamma-D-Glu-L-Lys-D-Ala-D-Ala)-di-trans,octa-cis-undecaprenyl diphosphate = [GlcNAc-(1-&gt;4)-Mur2Ac(oyl-L-Ala-gamma-D-Glu-L-Lys-D-Ala-D-Ala)](n+1)-di-trans,octa-cis-undecaprenyl diphosphate + di-trans,octa-cis-undecaprenyl diphosphate + H(+)</text>
        <dbReference type="Rhea" id="RHEA:23708"/>
        <dbReference type="Rhea" id="RHEA-COMP:9602"/>
        <dbReference type="Rhea" id="RHEA-COMP:9603"/>
        <dbReference type="ChEBI" id="CHEBI:15378"/>
        <dbReference type="ChEBI" id="CHEBI:58405"/>
        <dbReference type="ChEBI" id="CHEBI:60033"/>
        <dbReference type="ChEBI" id="CHEBI:78435"/>
        <dbReference type="EC" id="2.4.99.28"/>
    </reaction>
</comment>
<dbReference type="GO" id="GO:0008360">
    <property type="term" value="P:regulation of cell shape"/>
    <property type="evidence" value="ECO:0007669"/>
    <property type="project" value="UniProtKB-KW"/>
</dbReference>
<evidence type="ECO:0000256" key="5">
    <source>
        <dbReference type="ARBA" id="ARBA00022679"/>
    </source>
</evidence>
<keyword evidence="2" id="KW-0121">Carboxypeptidase</keyword>
<dbReference type="RefSeq" id="WP_170839652.1">
    <property type="nucleotide sequence ID" value="NZ_FOCQ01000001.1"/>
</dbReference>
<proteinExistence type="predicted"/>
<dbReference type="SUPFAM" id="SSF56601">
    <property type="entry name" value="beta-lactamase/transpeptidase-like"/>
    <property type="match status" value="1"/>
</dbReference>
<keyword evidence="6 17" id="KW-0812">Transmembrane</keyword>
<keyword evidence="4" id="KW-0328">Glycosyltransferase</keyword>
<protein>
    <submittedName>
        <fullName evidence="20">Penicillin-binding protein</fullName>
    </submittedName>
</protein>
<keyword evidence="7" id="KW-0378">Hydrolase</keyword>
<keyword evidence="12" id="KW-0511">Multifunctional enzyme</keyword>
<feature type="compositionally biased region" description="Polar residues" evidence="16">
    <location>
        <begin position="733"/>
        <end position="761"/>
    </location>
</feature>
<dbReference type="InterPro" id="IPR023346">
    <property type="entry name" value="Lysozyme-like_dom_sf"/>
</dbReference>
<dbReference type="Gene3D" id="1.10.3810.10">
    <property type="entry name" value="Biosynthetic peptidoglycan transglycosylase-like"/>
    <property type="match status" value="1"/>
</dbReference>
<feature type="region of interest" description="Disordered" evidence="16">
    <location>
        <begin position="690"/>
        <end position="782"/>
    </location>
</feature>
<dbReference type="EMBL" id="FOCQ01000001">
    <property type="protein sequence ID" value="SEM69973.1"/>
    <property type="molecule type" value="Genomic_DNA"/>
</dbReference>
<dbReference type="GO" id="GO:0006508">
    <property type="term" value="P:proteolysis"/>
    <property type="evidence" value="ECO:0007669"/>
    <property type="project" value="UniProtKB-KW"/>
</dbReference>
<dbReference type="InterPro" id="IPR050396">
    <property type="entry name" value="Glycosyltr_51/Transpeptidase"/>
</dbReference>
<dbReference type="AlphaFoldDB" id="A0A1H8AHF2"/>
<keyword evidence="5" id="KW-0808">Transferase</keyword>
<evidence type="ECO:0000256" key="11">
    <source>
        <dbReference type="ARBA" id="ARBA00023136"/>
    </source>
</evidence>
<dbReference type="GO" id="GO:0009252">
    <property type="term" value="P:peptidoglycan biosynthetic process"/>
    <property type="evidence" value="ECO:0007669"/>
    <property type="project" value="UniProtKB-KW"/>
</dbReference>
<evidence type="ECO:0000256" key="17">
    <source>
        <dbReference type="SAM" id="Phobius"/>
    </source>
</evidence>
<dbReference type="Proteomes" id="UP000199695">
    <property type="component" value="Unassembled WGS sequence"/>
</dbReference>
<keyword evidence="11 17" id="KW-0472">Membrane</keyword>
<evidence type="ECO:0000256" key="4">
    <source>
        <dbReference type="ARBA" id="ARBA00022676"/>
    </source>
</evidence>
<keyword evidence="8" id="KW-0133">Cell shape</keyword>
<dbReference type="GO" id="GO:0030288">
    <property type="term" value="C:outer membrane-bounded periplasmic space"/>
    <property type="evidence" value="ECO:0007669"/>
    <property type="project" value="TreeGrafter"/>
</dbReference>
<feature type="domain" description="Penicillin-binding protein transpeptidase" evidence="18">
    <location>
        <begin position="390"/>
        <end position="634"/>
    </location>
</feature>
<evidence type="ECO:0000313" key="20">
    <source>
        <dbReference type="EMBL" id="SEM69973.1"/>
    </source>
</evidence>
<comment type="catalytic activity">
    <reaction evidence="14">
        <text>Preferential cleavage: (Ac)2-L-Lys-D-Ala-|-D-Ala. Also transpeptidation of peptidyl-alanyl moieties that are N-acyl substituents of D-alanine.</text>
        <dbReference type="EC" id="3.4.16.4"/>
    </reaction>
</comment>
<feature type="compositionally biased region" description="Polar residues" evidence="16">
    <location>
        <begin position="769"/>
        <end position="782"/>
    </location>
</feature>
<evidence type="ECO:0000256" key="10">
    <source>
        <dbReference type="ARBA" id="ARBA00022989"/>
    </source>
</evidence>
<sequence>MKFGNTQFDKKKIIKQITRILFVCLVMVLVVAVGAVGVGAGVVSAFAKDEKLRTKEDYEKELSNWSQTSYAYFRSPDGKSTPKKIGSLVTSDDRQLIRSLDQVSPYLIDAFLSVEDREFYNHNGIVPRSILRAAYQQITGSEVTTGGSTITQQLVKNEILGNREKSYERKALEILNSIRIEKYYDKDEIFVAYLNSVYFGKGAHGKHMYGVAAAARGIFNKPVKQLELAQAAYIAGMVQRPNDYNPVDPTRGEENREENLKRGLKRMKLVLEQMLKNQKITQEQYEQALRVNIKGSLAKPDDFTNGYEKYPFIISAVEREVIEILRERDKGNPEAKNKTYLDYRKEATQGGFHIYTTIDEQLYNAMNQSVQNLYFPKKKLKGKRRQEQIGAVLIDNKTGAVLSFYSGVDFKQNEVDHAFVAKNQPGSAIKPLLVYGPAINEGIVSPDSTIIDEPLAKADGSGVYKNANGKYKNGPVDATYALKWSLNIPAIKIFRQLGIERGFNYLKEMGIEPHENDLVEAAALGGFTYGPTVEQMTAAYAMLGNQGVYNKPHLIEKITDSYGNVIYDYHKQHQPKQVFKAQTAYQLTQMLRQVVTSGTAAERIGNRIGSYNVAGKTGTTSNEWDLWFVGYTPEVSLGVWSGYDYNTKGSKNLAKDAWVKLFKAAASTRPDLIPQGSQFANPGGSIESKCFECNRIPQNPSPGTQNPGNQNPGNQNPWNPNPGQNPGTQNPGVSNPGTQNPGTTDPGTQNPGTSDPGTQDPGTPDNPENPDTGTQDPGTQNP</sequence>
<dbReference type="STRING" id="1173111.SAMN05444955_101144"/>
<dbReference type="InterPro" id="IPR001460">
    <property type="entry name" value="PCN-bd_Tpept"/>
</dbReference>
<evidence type="ECO:0000256" key="16">
    <source>
        <dbReference type="SAM" id="MobiDB-lite"/>
    </source>
</evidence>
<gene>
    <name evidence="20" type="ORF">SAMN05444955_101144</name>
</gene>
<keyword evidence="13" id="KW-0961">Cell wall biogenesis/degradation</keyword>
<dbReference type="Pfam" id="PF00912">
    <property type="entry name" value="Transgly"/>
    <property type="match status" value="1"/>
</dbReference>
<dbReference type="PANTHER" id="PTHR32282:SF32">
    <property type="entry name" value="PENICILLIN-BINDING PROTEIN 2A"/>
    <property type="match status" value="1"/>
</dbReference>
<keyword evidence="1" id="KW-1003">Cell membrane</keyword>
<organism evidence="20 21">
    <name type="scientific">Lihuaxuella thermophila</name>
    <dbReference type="NCBI Taxonomy" id="1173111"/>
    <lineage>
        <taxon>Bacteria</taxon>
        <taxon>Bacillati</taxon>
        <taxon>Bacillota</taxon>
        <taxon>Bacilli</taxon>
        <taxon>Bacillales</taxon>
        <taxon>Thermoactinomycetaceae</taxon>
        <taxon>Lihuaxuella</taxon>
    </lineage>
</organism>
<evidence type="ECO:0000256" key="7">
    <source>
        <dbReference type="ARBA" id="ARBA00022801"/>
    </source>
</evidence>
<keyword evidence="21" id="KW-1185">Reference proteome</keyword>
<evidence type="ECO:0000256" key="15">
    <source>
        <dbReference type="ARBA" id="ARBA00049902"/>
    </source>
</evidence>
<dbReference type="InterPro" id="IPR001264">
    <property type="entry name" value="Glyco_trans_51"/>
</dbReference>
<dbReference type="Gene3D" id="3.40.710.10">
    <property type="entry name" value="DD-peptidase/beta-lactamase superfamily"/>
    <property type="match status" value="1"/>
</dbReference>
<dbReference type="GO" id="GO:0009002">
    <property type="term" value="F:serine-type D-Ala-D-Ala carboxypeptidase activity"/>
    <property type="evidence" value="ECO:0007669"/>
    <property type="project" value="UniProtKB-EC"/>
</dbReference>
<evidence type="ECO:0000256" key="13">
    <source>
        <dbReference type="ARBA" id="ARBA00023316"/>
    </source>
</evidence>
<dbReference type="InterPro" id="IPR036950">
    <property type="entry name" value="PBP_transglycosylase"/>
</dbReference>
<name>A0A1H8AHF2_9BACL</name>
<evidence type="ECO:0000256" key="9">
    <source>
        <dbReference type="ARBA" id="ARBA00022984"/>
    </source>
</evidence>
<feature type="transmembrane region" description="Helical" evidence="17">
    <location>
        <begin position="20"/>
        <end position="47"/>
    </location>
</feature>
<keyword evidence="9" id="KW-0573">Peptidoglycan synthesis</keyword>